<protein>
    <submittedName>
        <fullName evidence="3">DUF2807 domain-containing protein</fullName>
    </submittedName>
</protein>
<dbReference type="EMBL" id="CP146284">
    <property type="protein sequence ID" value="WWV65952.1"/>
    <property type="molecule type" value="Genomic_DNA"/>
</dbReference>
<evidence type="ECO:0000313" key="4">
    <source>
        <dbReference type="Proteomes" id="UP001320603"/>
    </source>
</evidence>
<dbReference type="PROSITE" id="PS51257">
    <property type="entry name" value="PROKAR_LIPOPROTEIN"/>
    <property type="match status" value="1"/>
</dbReference>
<name>A0ABZ2IN05_9BACT</name>
<dbReference type="RefSeq" id="WP_251966952.1">
    <property type="nucleotide sequence ID" value="NZ_CP146284.1"/>
</dbReference>
<sequence length="244" mass="26477">MKAIVHIIGCGLLAALSLSSCSVNATKGNGKIVEKEIAIHDYSILNLGGWKAQVVYQQSDEAPYLKIECDENILPLLEIRSANDSLTIQPPKEDLGRFITTQFRIQTNSRSIKVINLAGKIQFEVADSLIAPDLEIALAGASRLHAPKMRVDDLRLNIAGKCDADLSGSAEQVELNLAGQCSYRAMELKTSELNTNIAGSCSMEVYVTDKIKLSEMGKCDITYKGNPSIEHEGVTLGNIKQIGE</sequence>
<dbReference type="Proteomes" id="UP001320603">
    <property type="component" value="Chromosome"/>
</dbReference>
<keyword evidence="1" id="KW-0732">Signal</keyword>
<reference evidence="3 4" key="1">
    <citation type="submission" date="2024-02" db="EMBL/GenBank/DDBJ databases">
        <title>Whole genome sequencing of Parabacteroides sp. AD58.</title>
        <authorList>
            <person name="Chaplin A.V."/>
            <person name="Pikina A.P."/>
            <person name="Sokolova S.R."/>
            <person name="Korostin D.O."/>
            <person name="Efimov B.A."/>
        </authorList>
    </citation>
    <scope>NUCLEOTIDE SEQUENCE [LARGE SCALE GENOMIC DNA]</scope>
    <source>
        <strain evidence="3 4">AD58</strain>
    </source>
</reference>
<feature type="chain" id="PRO_5047353502" evidence="1">
    <location>
        <begin position="26"/>
        <end position="244"/>
    </location>
</feature>
<keyword evidence="4" id="KW-1185">Reference proteome</keyword>
<dbReference type="Gene3D" id="2.160.20.120">
    <property type="match status" value="1"/>
</dbReference>
<dbReference type="InterPro" id="IPR021255">
    <property type="entry name" value="DUF2807"/>
</dbReference>
<accession>A0ABZ2IN05</accession>
<gene>
    <name evidence="3" type="ORF">NEE14_013275</name>
</gene>
<evidence type="ECO:0000259" key="2">
    <source>
        <dbReference type="Pfam" id="PF10988"/>
    </source>
</evidence>
<dbReference type="Pfam" id="PF10988">
    <property type="entry name" value="DUF2807"/>
    <property type="match status" value="1"/>
</dbReference>
<evidence type="ECO:0000256" key="1">
    <source>
        <dbReference type="SAM" id="SignalP"/>
    </source>
</evidence>
<evidence type="ECO:0000313" key="3">
    <source>
        <dbReference type="EMBL" id="WWV65952.1"/>
    </source>
</evidence>
<proteinExistence type="predicted"/>
<feature type="signal peptide" evidence="1">
    <location>
        <begin position="1"/>
        <end position="25"/>
    </location>
</feature>
<feature type="domain" description="Putative auto-transporter adhesin head GIN" evidence="2">
    <location>
        <begin position="52"/>
        <end position="227"/>
    </location>
</feature>
<organism evidence="3 4">
    <name type="scientific">Parabacteroides absconsus</name>
    <dbReference type="NCBI Taxonomy" id="2951805"/>
    <lineage>
        <taxon>Bacteria</taxon>
        <taxon>Pseudomonadati</taxon>
        <taxon>Bacteroidota</taxon>
        <taxon>Bacteroidia</taxon>
        <taxon>Bacteroidales</taxon>
        <taxon>Tannerellaceae</taxon>
        <taxon>Parabacteroides</taxon>
    </lineage>
</organism>